<organism evidence="1">
    <name type="scientific">Timema bartmani</name>
    <dbReference type="NCBI Taxonomy" id="61472"/>
    <lineage>
        <taxon>Eukaryota</taxon>
        <taxon>Metazoa</taxon>
        <taxon>Ecdysozoa</taxon>
        <taxon>Arthropoda</taxon>
        <taxon>Hexapoda</taxon>
        <taxon>Insecta</taxon>
        <taxon>Pterygota</taxon>
        <taxon>Neoptera</taxon>
        <taxon>Polyneoptera</taxon>
        <taxon>Phasmatodea</taxon>
        <taxon>Timematodea</taxon>
        <taxon>Timematoidea</taxon>
        <taxon>Timematidae</taxon>
        <taxon>Timema</taxon>
    </lineage>
</organism>
<name>A0A7R9F1U1_9NEOP</name>
<proteinExistence type="predicted"/>
<gene>
    <name evidence="1" type="ORF">TBIB3V08_LOCUS7428</name>
</gene>
<protein>
    <submittedName>
        <fullName evidence="1">Uncharacterized protein</fullName>
    </submittedName>
</protein>
<sequence>MTSNQGGKTAGTLVSKFLEIVPGKKTLWPNLQLHFWGSGTVSVIYTPNIHDTCYRLIRAIHHGYQCHPSRNIHYHLPRDISAIHSGLSILSTLSSVSVLSGLGYQSTNPRVSHDSPRIYEQQLAILFTLLVVVNISDSETATEDYEHNIKFEDVNFTHIGDILSLKLRTAENFGISLLG</sequence>
<dbReference type="EMBL" id="OD567063">
    <property type="protein sequence ID" value="CAD7445065.1"/>
    <property type="molecule type" value="Genomic_DNA"/>
</dbReference>
<accession>A0A7R9F1U1</accession>
<evidence type="ECO:0000313" key="1">
    <source>
        <dbReference type="EMBL" id="CAD7445065.1"/>
    </source>
</evidence>
<reference evidence="1" key="1">
    <citation type="submission" date="2020-11" db="EMBL/GenBank/DDBJ databases">
        <authorList>
            <person name="Tran Van P."/>
        </authorList>
    </citation>
    <scope>NUCLEOTIDE SEQUENCE</scope>
</reference>
<dbReference type="AlphaFoldDB" id="A0A7R9F1U1"/>